<evidence type="ECO:0000313" key="2">
    <source>
        <dbReference type="EMBL" id="MBX0305980.1"/>
    </source>
</evidence>
<gene>
    <name evidence="2" type="ORF">EGD98_20240</name>
</gene>
<dbReference type="RefSeq" id="WP_220590177.1">
    <property type="nucleotide sequence ID" value="NZ_RKLQ01000007.1"/>
</dbReference>
<reference evidence="2" key="1">
    <citation type="submission" date="2021-06" db="EMBL/GenBank/DDBJ databases">
        <title>Halomicroarcula sp. F24A a new haloarchaeum isolated from saline soil.</title>
        <authorList>
            <person name="Duran-Viseras A."/>
            <person name="Sanchez-Porro C."/>
            <person name="Ventosa A."/>
        </authorList>
    </citation>
    <scope>NUCLEOTIDE SEQUENCE</scope>
    <source>
        <strain evidence="2">F24A</strain>
    </source>
</reference>
<evidence type="ECO:0000256" key="1">
    <source>
        <dbReference type="SAM" id="MobiDB-lite"/>
    </source>
</evidence>
<dbReference type="EMBL" id="RKLQ01000007">
    <property type="protein sequence ID" value="MBX0305980.1"/>
    <property type="molecule type" value="Genomic_DNA"/>
</dbReference>
<dbReference type="InterPro" id="IPR004155">
    <property type="entry name" value="PBS_lyase_HEAT"/>
</dbReference>
<name>A0A8J8CER0_9EURY</name>
<dbReference type="SUPFAM" id="SSF48371">
    <property type="entry name" value="ARM repeat"/>
    <property type="match status" value="1"/>
</dbReference>
<dbReference type="AlphaFoldDB" id="A0A8J8CER0"/>
<proteinExistence type="predicted"/>
<sequence length="1111" mass="120206">MTCESDLFLPGTVRESDDGFALEHETGTVPVRDPDGHLTAADVDEPRTLGLAVSPEEVHATDEPVGVSTADGTVRLVGRKTVQRVRFGQRNPGPFLRIGFGPGVWPGESSILWGDGPMYAGPLSACEATRPDRVRIETTELRVQAVLADDRNPYAGRLSDLRIEFDPDGDAVRVTVPGVPLWTTSGWHQKDPEEFLAAIGARLRDLVDGEEESSTGGAEGLRPKITADGDRIRFEWHWVEHRLGCWPEDGLVFDRDTFVRAWLRDAELYDAWFDADRIGELVTELRERTGLKPAATRAVLREPASFDTAALEALVRTDADRRRDAARALWRRGDGAPALVDALHDDGSRPADERVLVGALDADGGRESLEGLVRYVRTAPDSRIRGRAADCLDVHARTTLATAIYDNARGDPQRVAKDLRRRTRREPDTPVPDFDAVGADDPALCFASGLADAVDDAVAVLGDIEKRHYNPVCSGQASLWAVVDDSATPDGARVVAAALTTPEAGAVDGPAADKPAVSDSTRDALLAVLRTDGDARIRALAASTLASIYGEAVVEALLDALVEDEHVAVRNRIAVAIERADPSVAERADAATIADHEGGPAARRDLLETSRYGTLPDIDAVREGLRSGDPTVWTVAARSAPAFWADPPYDELLALLDRVEPKEGHDPPINEWQSALDSLADLVKNGRAPLPSAGPLLNLLEKPYRARTVALDALAAIAEAHGEFPETDPERVYRAIFRTQQSNPKTDLKKLATIVIETYDSFEPGYLAQIPCDPARRAVLRRVAEAVDEAAVPLLLAYADDDDDQMVQRVLYQLRSHPEHVPVEGLDVDLAANNRALLLYKLVALAAIDTDDTERARAFVDEVRELTRDDRWYVRAKGLAVLAYIAAFADTYWDEVVGVAAEDPSTVVRRVGLAGLGGGPLDAVEEWAVSIATDGAEPVLVREYAWSLLCDRAGELSADALDRLDGRLDTNPPLLRPVVYETLTAAGRDPPVSPGDDAGFPDLPGPDADRGTDIDDPDADLGPLRDIVRDGDDADRRVAALYRLGLCYRAADEIEVTDVIDPIEDALADANAARAVRETAALVLVLIHHRRAFDALDAAAPERIGSEADAT</sequence>
<dbReference type="InterPro" id="IPR011989">
    <property type="entry name" value="ARM-like"/>
</dbReference>
<evidence type="ECO:0008006" key="4">
    <source>
        <dbReference type="Google" id="ProtNLM"/>
    </source>
</evidence>
<protein>
    <recommendedName>
        <fullName evidence="4">HEAT repeat</fullName>
    </recommendedName>
</protein>
<accession>A0A8J8CER0</accession>
<dbReference type="Gene3D" id="1.25.10.10">
    <property type="entry name" value="Leucine-rich Repeat Variant"/>
    <property type="match status" value="1"/>
</dbReference>
<keyword evidence="3" id="KW-1185">Reference proteome</keyword>
<evidence type="ECO:0000313" key="3">
    <source>
        <dbReference type="Proteomes" id="UP000783863"/>
    </source>
</evidence>
<comment type="caution">
    <text evidence="2">The sequence shown here is derived from an EMBL/GenBank/DDBJ whole genome shotgun (WGS) entry which is preliminary data.</text>
</comment>
<feature type="region of interest" description="Disordered" evidence="1">
    <location>
        <begin position="985"/>
        <end position="1026"/>
    </location>
</feature>
<dbReference type="Proteomes" id="UP000783863">
    <property type="component" value="Unassembled WGS sequence"/>
</dbReference>
<organism evidence="2 3">
    <name type="scientific">Haloarcula salinisoli</name>
    <dbReference type="NCBI Taxonomy" id="2487746"/>
    <lineage>
        <taxon>Archaea</taxon>
        <taxon>Methanobacteriati</taxon>
        <taxon>Methanobacteriota</taxon>
        <taxon>Stenosarchaea group</taxon>
        <taxon>Halobacteria</taxon>
        <taxon>Halobacteriales</taxon>
        <taxon>Haloarculaceae</taxon>
        <taxon>Haloarcula</taxon>
    </lineage>
</organism>
<dbReference type="SMART" id="SM00567">
    <property type="entry name" value="EZ_HEAT"/>
    <property type="match status" value="4"/>
</dbReference>
<dbReference type="InterPro" id="IPR016024">
    <property type="entry name" value="ARM-type_fold"/>
</dbReference>